<dbReference type="Pfam" id="PF00076">
    <property type="entry name" value="RRM_1"/>
    <property type="match status" value="1"/>
</dbReference>
<dbReference type="Gramene" id="MELO3C013685.2.1">
    <property type="protein sequence ID" value="MELO3C013685.2.1"/>
    <property type="gene ID" value="MELO3C013685.2"/>
</dbReference>
<dbReference type="GO" id="GO:0006406">
    <property type="term" value="P:mRNA export from nucleus"/>
    <property type="evidence" value="ECO:0007669"/>
    <property type="project" value="TreeGrafter"/>
</dbReference>
<keyword evidence="1 2" id="KW-0694">RNA-binding</keyword>
<evidence type="ECO:0000313" key="5">
    <source>
        <dbReference type="EnsemblPlants" id="MELO3C013685.2.1"/>
    </source>
</evidence>
<proteinExistence type="predicted"/>
<evidence type="ECO:0000256" key="2">
    <source>
        <dbReference type="PROSITE-ProRule" id="PRU00176"/>
    </source>
</evidence>
<dbReference type="GO" id="GO:0003729">
    <property type="term" value="F:mRNA binding"/>
    <property type="evidence" value="ECO:0007669"/>
    <property type="project" value="TreeGrafter"/>
</dbReference>
<name>A0A9I9D666_CUCME</name>
<evidence type="ECO:0000259" key="4">
    <source>
        <dbReference type="PROSITE" id="PS50102"/>
    </source>
</evidence>
<feature type="region of interest" description="Disordered" evidence="3">
    <location>
        <begin position="254"/>
        <end position="279"/>
    </location>
</feature>
<dbReference type="PROSITE" id="PS50102">
    <property type="entry name" value="RRM"/>
    <property type="match status" value="1"/>
</dbReference>
<feature type="compositionally biased region" description="Basic residues" evidence="3">
    <location>
        <begin position="266"/>
        <end position="278"/>
    </location>
</feature>
<feature type="region of interest" description="Disordered" evidence="3">
    <location>
        <begin position="1"/>
        <end position="58"/>
    </location>
</feature>
<feature type="domain" description="RRM" evidence="4">
    <location>
        <begin position="85"/>
        <end position="172"/>
    </location>
</feature>
<dbReference type="AlphaFoldDB" id="A0A9I9D666"/>
<dbReference type="PANTHER" id="PTHR19965:SF35">
    <property type="entry name" value="RNA ANNEALING PROTEIN YRA1"/>
    <property type="match status" value="1"/>
</dbReference>
<accession>A0A9I9D666</accession>
<dbReference type="CDD" id="cd12680">
    <property type="entry name" value="RRM_THOC4"/>
    <property type="match status" value="1"/>
</dbReference>
<dbReference type="InterPro" id="IPR035979">
    <property type="entry name" value="RBD_domain_sf"/>
</dbReference>
<dbReference type="InterPro" id="IPR000504">
    <property type="entry name" value="RRM_dom"/>
</dbReference>
<reference evidence="5" key="1">
    <citation type="submission" date="2023-03" db="UniProtKB">
        <authorList>
            <consortium name="EnsemblPlants"/>
        </authorList>
    </citation>
    <scope>IDENTIFICATION</scope>
</reference>
<dbReference type="EnsemblPlants" id="MELO3C013685.2.1">
    <property type="protein sequence ID" value="MELO3C013685.2.1"/>
    <property type="gene ID" value="MELO3C013685.2"/>
</dbReference>
<dbReference type="InterPro" id="IPR012677">
    <property type="entry name" value="Nucleotide-bd_a/b_plait_sf"/>
</dbReference>
<dbReference type="PANTHER" id="PTHR19965">
    <property type="entry name" value="RNA AND EXPORT FACTOR BINDING PROTEIN"/>
    <property type="match status" value="1"/>
</dbReference>
<dbReference type="GO" id="GO:0005634">
    <property type="term" value="C:nucleus"/>
    <property type="evidence" value="ECO:0007669"/>
    <property type="project" value="TreeGrafter"/>
</dbReference>
<dbReference type="SMART" id="SM00360">
    <property type="entry name" value="RRM"/>
    <property type="match status" value="1"/>
</dbReference>
<dbReference type="InterPro" id="IPR051229">
    <property type="entry name" value="ALYREF_mRNA_export"/>
</dbReference>
<organism evidence="5">
    <name type="scientific">Cucumis melo</name>
    <name type="common">Muskmelon</name>
    <dbReference type="NCBI Taxonomy" id="3656"/>
    <lineage>
        <taxon>Eukaryota</taxon>
        <taxon>Viridiplantae</taxon>
        <taxon>Streptophyta</taxon>
        <taxon>Embryophyta</taxon>
        <taxon>Tracheophyta</taxon>
        <taxon>Spermatophyta</taxon>
        <taxon>Magnoliopsida</taxon>
        <taxon>eudicotyledons</taxon>
        <taxon>Gunneridae</taxon>
        <taxon>Pentapetalae</taxon>
        <taxon>rosids</taxon>
        <taxon>fabids</taxon>
        <taxon>Cucurbitales</taxon>
        <taxon>Cucurbitaceae</taxon>
        <taxon>Benincaseae</taxon>
        <taxon>Cucumis</taxon>
    </lineage>
</organism>
<dbReference type="SUPFAM" id="SSF54928">
    <property type="entry name" value="RNA-binding domain, RBD"/>
    <property type="match status" value="1"/>
</dbReference>
<protein>
    <recommendedName>
        <fullName evidence="4">RRM domain-containing protein</fullName>
    </recommendedName>
</protein>
<sequence>MAAPLDMSLDDIIKNNKKSRSGNSRGRGRGSGPGPVRRFPNRAASRTPYSAPKAPETTWQHDMFADPSSGFIGQGGRASAIQTGTKLYISNLDYGVSNEDIKELFSEVGDMKRHGIHYDKSGRSKVSYEAWHKILGTAEVVFSRRLDAVAAVKKYNNVQLDGKPMKIEIVGTNISTPAVGPTAAVNPFENSNGAPRSLGYQLIDISCFQILESPIITAESFLPLVLVTIISAYKEFRYHPLSHPYHSDIHFLRNRQQGRGGPPSRQRGRGFGRGRGRGRGPSEKLLGFLLLDFDFSTPDHICKGDIAWNKALAANYTTNELRFPIEGTSTQ</sequence>
<evidence type="ECO:0000256" key="1">
    <source>
        <dbReference type="ARBA" id="ARBA00022884"/>
    </source>
</evidence>
<evidence type="ECO:0000256" key="3">
    <source>
        <dbReference type="SAM" id="MobiDB-lite"/>
    </source>
</evidence>
<dbReference type="Gene3D" id="3.30.70.330">
    <property type="match status" value="1"/>
</dbReference>
<feature type="compositionally biased region" description="Low complexity" evidence="3">
    <location>
        <begin position="254"/>
        <end position="265"/>
    </location>
</feature>